<keyword evidence="3" id="KW-1185">Reference proteome</keyword>
<dbReference type="PANTHER" id="PTHR43792">
    <property type="entry name" value="GNAT FAMILY, PUTATIVE (AFU_ORTHOLOGUE AFUA_3G00765)-RELATED-RELATED"/>
    <property type="match status" value="1"/>
</dbReference>
<keyword evidence="2" id="KW-0808">Transferase</keyword>
<dbReference type="SUPFAM" id="SSF55729">
    <property type="entry name" value="Acyl-CoA N-acyltransferases (Nat)"/>
    <property type="match status" value="1"/>
</dbReference>
<reference evidence="3" key="1">
    <citation type="submission" date="2018-02" db="EMBL/GenBank/DDBJ databases">
        <authorList>
            <person name="Clavel T."/>
            <person name="Strowig T."/>
        </authorList>
    </citation>
    <scope>NUCLEOTIDE SEQUENCE [LARGE SCALE GENOMIC DNA]</scope>
    <source>
        <strain evidence="3">DSM 100764</strain>
    </source>
</reference>
<gene>
    <name evidence="2" type="ORF">C5O25_11495</name>
</gene>
<evidence type="ECO:0000313" key="2">
    <source>
        <dbReference type="EMBL" id="PWB06056.1"/>
    </source>
</evidence>
<dbReference type="RefSeq" id="WP_107036877.1">
    <property type="nucleotide sequence ID" value="NZ_CAOMDK010000036.1"/>
</dbReference>
<protein>
    <submittedName>
        <fullName evidence="2">N-acetyltransferase</fullName>
    </submittedName>
</protein>
<sequence length="188" mass="21182">MFDVLHTSQPFDASDVVIDTGRLMLRRWRESDAEALYSYASDGRVSEMAMWPRHTSVEMSRRVITEYFIPNSFNFAMVLKATGEPIGYIGLVPEGDENCPASAGEREVGYWIGWPYWGRGLTTEALRALIDWCGRVPEVDTLLLTADLRNVASQCVAQKCGFIHLDDIYRDGGTPIRLFRLGIVASRL</sequence>
<dbReference type="Proteomes" id="UP000244925">
    <property type="component" value="Unassembled WGS sequence"/>
</dbReference>
<feature type="domain" description="N-acetyltransferase" evidence="1">
    <location>
        <begin position="23"/>
        <end position="181"/>
    </location>
</feature>
<dbReference type="GO" id="GO:0016747">
    <property type="term" value="F:acyltransferase activity, transferring groups other than amino-acyl groups"/>
    <property type="evidence" value="ECO:0007669"/>
    <property type="project" value="InterPro"/>
</dbReference>
<proteinExistence type="predicted"/>
<organism evidence="2 3">
    <name type="scientific">Paramuribaculum intestinale</name>
    <dbReference type="NCBI Taxonomy" id="2094151"/>
    <lineage>
        <taxon>Bacteria</taxon>
        <taxon>Pseudomonadati</taxon>
        <taxon>Bacteroidota</taxon>
        <taxon>Bacteroidia</taxon>
        <taxon>Bacteroidales</taxon>
        <taxon>Muribaculaceae</taxon>
        <taxon>Paramuribaculum</taxon>
    </lineage>
</organism>
<dbReference type="InterPro" id="IPR016181">
    <property type="entry name" value="Acyl_CoA_acyltransferase"/>
</dbReference>
<name>A0A2V1IVI1_9BACT</name>
<evidence type="ECO:0000313" key="3">
    <source>
        <dbReference type="Proteomes" id="UP000244925"/>
    </source>
</evidence>
<dbReference type="Pfam" id="PF13302">
    <property type="entry name" value="Acetyltransf_3"/>
    <property type="match status" value="1"/>
</dbReference>
<dbReference type="AlphaFoldDB" id="A0A2V1IVI1"/>
<evidence type="ECO:0000259" key="1">
    <source>
        <dbReference type="PROSITE" id="PS51186"/>
    </source>
</evidence>
<dbReference type="InterPro" id="IPR051531">
    <property type="entry name" value="N-acetyltransferase"/>
</dbReference>
<dbReference type="PROSITE" id="PS51186">
    <property type="entry name" value="GNAT"/>
    <property type="match status" value="1"/>
</dbReference>
<dbReference type="EMBL" id="PUBV01000037">
    <property type="protein sequence ID" value="PWB06056.1"/>
    <property type="molecule type" value="Genomic_DNA"/>
</dbReference>
<accession>A0A2V1IVI1</accession>
<dbReference type="Gene3D" id="3.40.630.30">
    <property type="match status" value="1"/>
</dbReference>
<dbReference type="InterPro" id="IPR000182">
    <property type="entry name" value="GNAT_dom"/>
</dbReference>
<comment type="caution">
    <text evidence="2">The sequence shown here is derived from an EMBL/GenBank/DDBJ whole genome shotgun (WGS) entry which is preliminary data.</text>
</comment>
<dbReference type="GeneID" id="93424925"/>